<dbReference type="NCBIfam" id="NF005759">
    <property type="entry name" value="PRK07583.1"/>
    <property type="match status" value="1"/>
</dbReference>
<dbReference type="GO" id="GO:0004131">
    <property type="term" value="F:cytosine deaminase activity"/>
    <property type="evidence" value="ECO:0007669"/>
    <property type="project" value="UniProtKB-EC"/>
</dbReference>
<dbReference type="CDD" id="cd01293">
    <property type="entry name" value="Bact_CD"/>
    <property type="match status" value="1"/>
</dbReference>
<feature type="domain" description="Amidohydrolase 3" evidence="3">
    <location>
        <begin position="50"/>
        <end position="98"/>
    </location>
</feature>
<keyword evidence="1" id="KW-0479">Metal-binding</keyword>
<reference evidence="4" key="1">
    <citation type="submission" date="2023-02" db="EMBL/GenBank/DDBJ databases">
        <title>Description and genomic characterization of Salipiger bruguierae sp. nov., isolated from the sediment of mangrove plant Bruguiera sexangula.</title>
        <authorList>
            <person name="Long M."/>
        </authorList>
    </citation>
    <scope>NUCLEOTIDE SEQUENCE</scope>
    <source>
        <strain evidence="4">H15</strain>
        <plasmid evidence="4">unnamed5</plasmid>
    </source>
</reference>
<sequence>MALPTSLPRRAALGRLFAPTLAGPSGLVDLVLSDGRIEAIRPGGSVPGALDLGGRIVLPGFVDMHTHLDKGHIWPRAANADGSHATAARTVARDRQQNWCARDVARRFEFGLRCALAHGTVAMRSHLDSYEHEQAEISFEVFGQLRDAWQGRIALQPVVMTRIERYAGAQGERLAQLASRHGGALGGILKIEAGFVQGTQAEPYLDRLFTLAEKHGLGVDLHVDETGDPGSAQLRTVAEAVLRTGFEGPVACGHCCSLAVQPGEEAEGTIALVARAGITVVSLPMVNLYLQDRAPGRTPRWRGVTPLHELRAAGVRVVSASDNCRDPFFAFGDHDMLEVFRETLRIGHLDTDWRGWLGMVTSEAAGAMGLPEAGEIRAGGAANLILCNARSLSELLARPQSDRRVIRAGQVLDAALPDYSDLDPLFEPQKEPLA</sequence>
<keyword evidence="2 4" id="KW-0378">Hydrolase</keyword>
<dbReference type="RefSeq" id="WP_224917979.1">
    <property type="nucleotide sequence ID" value="NZ_CP123390.1"/>
</dbReference>
<dbReference type="GO" id="GO:0006209">
    <property type="term" value="P:cytosine catabolic process"/>
    <property type="evidence" value="ECO:0007669"/>
    <property type="project" value="TreeGrafter"/>
</dbReference>
<dbReference type="SUPFAM" id="SSF51556">
    <property type="entry name" value="Metallo-dependent hydrolases"/>
    <property type="match status" value="1"/>
</dbReference>
<accession>A0AAU8ATS8</accession>
<dbReference type="PANTHER" id="PTHR32027">
    <property type="entry name" value="CYTOSINE DEAMINASE"/>
    <property type="match status" value="1"/>
</dbReference>
<dbReference type="AlphaFoldDB" id="A0AAU8ATS8"/>
<keyword evidence="4" id="KW-0614">Plasmid</keyword>
<dbReference type="EC" id="3.5.4.1" evidence="4"/>
<dbReference type="GO" id="GO:0035888">
    <property type="term" value="F:isoguanine deaminase activity"/>
    <property type="evidence" value="ECO:0007669"/>
    <property type="project" value="TreeGrafter"/>
</dbReference>
<dbReference type="InterPro" id="IPR052349">
    <property type="entry name" value="Metallo-hydrolase_Enzymes"/>
</dbReference>
<evidence type="ECO:0000259" key="3">
    <source>
        <dbReference type="Pfam" id="PF07969"/>
    </source>
</evidence>
<dbReference type="GO" id="GO:0046872">
    <property type="term" value="F:metal ion binding"/>
    <property type="evidence" value="ECO:0007669"/>
    <property type="project" value="UniProtKB-KW"/>
</dbReference>
<dbReference type="Gene3D" id="3.20.20.140">
    <property type="entry name" value="Metal-dependent hydrolases"/>
    <property type="match status" value="1"/>
</dbReference>
<dbReference type="SUPFAM" id="SSF51338">
    <property type="entry name" value="Composite domain of metallo-dependent hydrolases"/>
    <property type="match status" value="1"/>
</dbReference>
<proteinExistence type="predicted"/>
<dbReference type="InterPro" id="IPR013108">
    <property type="entry name" value="Amidohydro_3"/>
</dbReference>
<evidence type="ECO:0000256" key="2">
    <source>
        <dbReference type="ARBA" id="ARBA00022801"/>
    </source>
</evidence>
<name>A0AAU8ATS8_9RHOB</name>
<dbReference type="Pfam" id="PF07969">
    <property type="entry name" value="Amidohydro_3"/>
    <property type="match status" value="2"/>
</dbReference>
<feature type="domain" description="Amidohydrolase 3" evidence="3">
    <location>
        <begin position="199"/>
        <end position="411"/>
    </location>
</feature>
<organism evidence="4">
    <name type="scientific">Alloyangia sp. H15</name>
    <dbReference type="NCBI Taxonomy" id="3029062"/>
    <lineage>
        <taxon>Bacteria</taxon>
        <taxon>Pseudomonadati</taxon>
        <taxon>Pseudomonadota</taxon>
        <taxon>Alphaproteobacteria</taxon>
        <taxon>Rhodobacterales</taxon>
        <taxon>Roseobacteraceae</taxon>
        <taxon>Alloyangia</taxon>
    </lineage>
</organism>
<dbReference type="EMBL" id="CP123390">
    <property type="protein sequence ID" value="XCC97966.1"/>
    <property type="molecule type" value="Genomic_DNA"/>
</dbReference>
<geneLocation type="plasmid" evidence="4">
    <name>unnamed5</name>
</geneLocation>
<dbReference type="InterPro" id="IPR032466">
    <property type="entry name" value="Metal_Hydrolase"/>
</dbReference>
<dbReference type="InterPro" id="IPR011059">
    <property type="entry name" value="Metal-dep_hydrolase_composite"/>
</dbReference>
<dbReference type="PANTHER" id="PTHR32027:SF0">
    <property type="entry name" value="CYTOSINE DEAMINASE"/>
    <property type="match status" value="1"/>
</dbReference>
<protein>
    <submittedName>
        <fullName evidence="4">Cytosine deaminase</fullName>
        <ecNumber evidence="4">3.5.4.1</ecNumber>
    </submittedName>
</protein>
<dbReference type="FunFam" id="3.20.20.140:FF:000019">
    <property type="entry name" value="Cytosine deaminase"/>
    <property type="match status" value="1"/>
</dbReference>
<evidence type="ECO:0000256" key="1">
    <source>
        <dbReference type="ARBA" id="ARBA00022723"/>
    </source>
</evidence>
<gene>
    <name evidence="4" type="ORF">PVT71_28715</name>
</gene>
<evidence type="ECO:0000313" key="4">
    <source>
        <dbReference type="EMBL" id="XCC97966.1"/>
    </source>
</evidence>
<dbReference type="Gene3D" id="2.30.40.10">
    <property type="entry name" value="Urease, subunit C, domain 1"/>
    <property type="match status" value="1"/>
</dbReference>